<proteinExistence type="predicted"/>
<accession>A0A147I9I7</accession>
<dbReference type="RefSeq" id="WP_058754222.1">
    <property type="nucleotide sequence ID" value="NZ_LDTB01000004.1"/>
</dbReference>
<name>A0A147I9I7_9SPHN</name>
<evidence type="ECO:0008006" key="3">
    <source>
        <dbReference type="Google" id="ProtNLM"/>
    </source>
</evidence>
<keyword evidence="2" id="KW-1185">Reference proteome</keyword>
<sequence length="70" mass="8090">MRTNIDIDDDLMAKVMRITGKRTKRDAIHEAMARLVEIDQQTAIRTLRGTIDWDGNLDDMRTSKYIPADL</sequence>
<evidence type="ECO:0000313" key="1">
    <source>
        <dbReference type="EMBL" id="KTT76120.1"/>
    </source>
</evidence>
<dbReference type="Pfam" id="PF09957">
    <property type="entry name" value="VapB_antitoxin"/>
    <property type="match status" value="1"/>
</dbReference>
<dbReference type="InterPro" id="IPR019239">
    <property type="entry name" value="VapB_antitoxin"/>
</dbReference>
<reference evidence="1 2" key="1">
    <citation type="journal article" date="2016" name="Front. Microbiol.">
        <title>Genomic Resource of Rice Seed Associated Bacteria.</title>
        <authorList>
            <person name="Midha S."/>
            <person name="Bansal K."/>
            <person name="Sharma S."/>
            <person name="Kumar N."/>
            <person name="Patil P.P."/>
            <person name="Chaudhry V."/>
            <person name="Patil P.B."/>
        </authorList>
    </citation>
    <scope>NUCLEOTIDE SEQUENCE [LARGE SCALE GENOMIC DNA]</scope>
    <source>
        <strain evidence="1 2">NS334</strain>
    </source>
</reference>
<comment type="caution">
    <text evidence="1">The sequence shown here is derived from an EMBL/GenBank/DDBJ whole genome shotgun (WGS) entry which is preliminary data.</text>
</comment>
<dbReference type="PATRIC" id="fig|869719.3.peg.1979"/>
<dbReference type="EMBL" id="LDTB01000004">
    <property type="protein sequence ID" value="KTT76120.1"/>
    <property type="molecule type" value="Genomic_DNA"/>
</dbReference>
<evidence type="ECO:0000313" key="2">
    <source>
        <dbReference type="Proteomes" id="UP000074310"/>
    </source>
</evidence>
<dbReference type="AlphaFoldDB" id="A0A147I9I7"/>
<protein>
    <recommendedName>
        <fullName evidence="3">Transcription regulator of the Arc/MetJ class</fullName>
    </recommendedName>
</protein>
<gene>
    <name evidence="1" type="ORF">NS334_01540</name>
</gene>
<organism evidence="1 2">
    <name type="scientific">Sphingomonas endophytica</name>
    <dbReference type="NCBI Taxonomy" id="869719"/>
    <lineage>
        <taxon>Bacteria</taxon>
        <taxon>Pseudomonadati</taxon>
        <taxon>Pseudomonadota</taxon>
        <taxon>Alphaproteobacteria</taxon>
        <taxon>Sphingomonadales</taxon>
        <taxon>Sphingomonadaceae</taxon>
        <taxon>Sphingomonas</taxon>
    </lineage>
</organism>
<dbReference type="Proteomes" id="UP000074310">
    <property type="component" value="Unassembled WGS sequence"/>
</dbReference>
<dbReference type="OrthoDB" id="9805830at2"/>